<name>A0A9P6N7S5_9BASI</name>
<dbReference type="Proteomes" id="UP000886653">
    <property type="component" value="Unassembled WGS sequence"/>
</dbReference>
<feature type="signal peptide" evidence="2">
    <location>
        <begin position="1"/>
        <end position="23"/>
    </location>
</feature>
<keyword evidence="4" id="KW-1185">Reference proteome</keyword>
<protein>
    <submittedName>
        <fullName evidence="3">Uncharacterized protein</fullName>
    </submittedName>
</protein>
<comment type="caution">
    <text evidence="3">The sequence shown here is derived from an EMBL/GenBank/DDBJ whole genome shotgun (WGS) entry which is preliminary data.</text>
</comment>
<keyword evidence="2" id="KW-0732">Signal</keyword>
<accession>A0A9P6N7S5</accession>
<feature type="compositionally biased region" description="Basic and acidic residues" evidence="1">
    <location>
        <begin position="108"/>
        <end position="126"/>
    </location>
</feature>
<evidence type="ECO:0000313" key="3">
    <source>
        <dbReference type="EMBL" id="KAG0138920.1"/>
    </source>
</evidence>
<proteinExistence type="predicted"/>
<sequence length="137" mass="15856">MLIPLRISALTILLLTKTNFIKSSLVPVRPVSELLKPQSERVLLRESLKNEVNSENVDPEVFENLLPQAEESLLGTDGTELPPERIPRPPPLDESGYRRQVRPNTRTQVEERRMAWDTPETKREWQNEGNCWKLETD</sequence>
<dbReference type="EMBL" id="MU168198">
    <property type="protein sequence ID" value="KAG0138920.1"/>
    <property type="molecule type" value="Genomic_DNA"/>
</dbReference>
<organism evidence="3 4">
    <name type="scientific">Cronartium quercuum f. sp. fusiforme G11</name>
    <dbReference type="NCBI Taxonomy" id="708437"/>
    <lineage>
        <taxon>Eukaryota</taxon>
        <taxon>Fungi</taxon>
        <taxon>Dikarya</taxon>
        <taxon>Basidiomycota</taxon>
        <taxon>Pucciniomycotina</taxon>
        <taxon>Pucciniomycetes</taxon>
        <taxon>Pucciniales</taxon>
        <taxon>Coleosporiaceae</taxon>
        <taxon>Cronartium</taxon>
    </lineage>
</organism>
<feature type="chain" id="PRO_5040470715" evidence="2">
    <location>
        <begin position="24"/>
        <end position="137"/>
    </location>
</feature>
<gene>
    <name evidence="3" type="ORF">CROQUDRAFT_102604</name>
</gene>
<dbReference type="AlphaFoldDB" id="A0A9P6N7S5"/>
<evidence type="ECO:0000256" key="2">
    <source>
        <dbReference type="SAM" id="SignalP"/>
    </source>
</evidence>
<reference evidence="3" key="1">
    <citation type="submission" date="2013-11" db="EMBL/GenBank/DDBJ databases">
        <title>Genome sequence of the fusiform rust pathogen reveals effectors for host alternation and coevolution with pine.</title>
        <authorList>
            <consortium name="DOE Joint Genome Institute"/>
            <person name="Smith K."/>
            <person name="Pendleton A."/>
            <person name="Kubisiak T."/>
            <person name="Anderson C."/>
            <person name="Salamov A."/>
            <person name="Aerts A."/>
            <person name="Riley R."/>
            <person name="Clum A."/>
            <person name="Lindquist E."/>
            <person name="Ence D."/>
            <person name="Campbell M."/>
            <person name="Kronenberg Z."/>
            <person name="Feau N."/>
            <person name="Dhillon B."/>
            <person name="Hamelin R."/>
            <person name="Burleigh J."/>
            <person name="Smith J."/>
            <person name="Yandell M."/>
            <person name="Nelson C."/>
            <person name="Grigoriev I."/>
            <person name="Davis J."/>
        </authorList>
    </citation>
    <scope>NUCLEOTIDE SEQUENCE</scope>
    <source>
        <strain evidence="3">G11</strain>
    </source>
</reference>
<evidence type="ECO:0000256" key="1">
    <source>
        <dbReference type="SAM" id="MobiDB-lite"/>
    </source>
</evidence>
<evidence type="ECO:0000313" key="4">
    <source>
        <dbReference type="Proteomes" id="UP000886653"/>
    </source>
</evidence>
<feature type="region of interest" description="Disordered" evidence="1">
    <location>
        <begin position="74"/>
        <end position="137"/>
    </location>
</feature>